<name>A0AAP0PAG9_9MAGN</name>
<keyword evidence="1" id="KW-0175">Coiled coil</keyword>
<dbReference type="Proteomes" id="UP001417504">
    <property type="component" value="Unassembled WGS sequence"/>
</dbReference>
<comment type="caution">
    <text evidence="2">The sequence shown here is derived from an EMBL/GenBank/DDBJ whole genome shotgun (WGS) entry which is preliminary data.</text>
</comment>
<dbReference type="PANTHER" id="PTHR32258">
    <property type="entry name" value="PROTEIN NETWORKED 4A"/>
    <property type="match status" value="1"/>
</dbReference>
<proteinExistence type="predicted"/>
<evidence type="ECO:0000313" key="3">
    <source>
        <dbReference type="Proteomes" id="UP001417504"/>
    </source>
</evidence>
<dbReference type="InterPro" id="IPR051861">
    <property type="entry name" value="NET_actin-binding_domain"/>
</dbReference>
<protein>
    <submittedName>
        <fullName evidence="2">Uncharacterized protein</fullName>
    </submittedName>
</protein>
<keyword evidence="3" id="KW-1185">Reference proteome</keyword>
<gene>
    <name evidence="2" type="ORF">Sjap_008032</name>
</gene>
<sequence length="703" mass="80581">MKLEAFILQSCIVDMGMKNKYLLEECEKHFEVSKSLGRLIPKLEKESLDHQTEVKSLLSQVEKLRLGAHQLSELLSVDPVHRCEGTVQEDETLLQFIIQKIKEMETSYLNSERENLQLMLENSIFLSVLGEIRAYAAHLESQNSDLNHELKTRNDELLTLQCEKHGLLETNDQLLSMLNKLHEVIEGHKAREDCLSTELLRKGNEVDTWEAEASTLFGEYKYATINNLLLEKKVHELIEACETLESEKTATTVDNKLLKVVQNDLERRNEELISKFAPCLPMIVSLQDKVASFERSLFSKRKLHEDDFHQKEVDESTRFVLDTCCDEQSDDKSFLAVENGVSNLKELHTKIGAIEKAVFEMKKLLMLEIVDANVKLEFAMEEIQEMSTKNCSTQATPVTSTTNFVEQLKDDGGNSTNRFNQRKDAHEISNTLDGVFVKDIPLDQVSNCSSYDRSFDPRIMSRIGVEEPKVVSWTDDFEHHDEVLKPYSEDTTSYLEINAVVPMQESECFSSEFQAEKEVSVDKTEVPKAVILENPEEHKILERLDSDSQKLMSLETTFLDLKKKAEQCEKVSKKSKNLDYGSLKWQLKDIEEAIKQLRDVNAILVKDAKAENAVSSQDSSRKVRRRSVSVQAQQWSEKIGQVQLDLKRIQFLLLKLDDESRGKGSNVGERRVLLRDYLYGDRQRVHRKKAKCFACVAPSDQSD</sequence>
<evidence type="ECO:0000256" key="1">
    <source>
        <dbReference type="SAM" id="Coils"/>
    </source>
</evidence>
<organism evidence="2 3">
    <name type="scientific">Stephania japonica</name>
    <dbReference type="NCBI Taxonomy" id="461633"/>
    <lineage>
        <taxon>Eukaryota</taxon>
        <taxon>Viridiplantae</taxon>
        <taxon>Streptophyta</taxon>
        <taxon>Embryophyta</taxon>
        <taxon>Tracheophyta</taxon>
        <taxon>Spermatophyta</taxon>
        <taxon>Magnoliopsida</taxon>
        <taxon>Ranunculales</taxon>
        <taxon>Menispermaceae</taxon>
        <taxon>Menispermoideae</taxon>
        <taxon>Cissampelideae</taxon>
        <taxon>Stephania</taxon>
    </lineage>
</organism>
<evidence type="ECO:0000313" key="2">
    <source>
        <dbReference type="EMBL" id="KAK9137438.1"/>
    </source>
</evidence>
<reference evidence="2 3" key="1">
    <citation type="submission" date="2024-01" db="EMBL/GenBank/DDBJ databases">
        <title>Genome assemblies of Stephania.</title>
        <authorList>
            <person name="Yang L."/>
        </authorList>
    </citation>
    <scope>NUCLEOTIDE SEQUENCE [LARGE SCALE GENOMIC DNA]</scope>
    <source>
        <strain evidence="2">QJT</strain>
        <tissue evidence="2">Leaf</tissue>
    </source>
</reference>
<accession>A0AAP0PAG9</accession>
<dbReference type="PANTHER" id="PTHR32258:SF6">
    <property type="entry name" value="PROTEIN NETWORKED 1A"/>
    <property type="match status" value="1"/>
</dbReference>
<dbReference type="AlphaFoldDB" id="A0AAP0PAG9"/>
<dbReference type="EMBL" id="JBBNAE010000003">
    <property type="protein sequence ID" value="KAK9137438.1"/>
    <property type="molecule type" value="Genomic_DNA"/>
</dbReference>
<dbReference type="GO" id="GO:0051015">
    <property type="term" value="F:actin filament binding"/>
    <property type="evidence" value="ECO:0007669"/>
    <property type="project" value="TreeGrafter"/>
</dbReference>
<feature type="coiled-coil region" evidence="1">
    <location>
        <begin position="580"/>
        <end position="607"/>
    </location>
</feature>
<dbReference type="GO" id="GO:0005886">
    <property type="term" value="C:plasma membrane"/>
    <property type="evidence" value="ECO:0007669"/>
    <property type="project" value="TreeGrafter"/>
</dbReference>